<evidence type="ECO:0000313" key="3">
    <source>
        <dbReference type="Proteomes" id="UP000324222"/>
    </source>
</evidence>
<organism evidence="2 3">
    <name type="scientific">Portunus trituberculatus</name>
    <name type="common">Swimming crab</name>
    <name type="synonym">Neptunus trituberculatus</name>
    <dbReference type="NCBI Taxonomy" id="210409"/>
    <lineage>
        <taxon>Eukaryota</taxon>
        <taxon>Metazoa</taxon>
        <taxon>Ecdysozoa</taxon>
        <taxon>Arthropoda</taxon>
        <taxon>Crustacea</taxon>
        <taxon>Multicrustacea</taxon>
        <taxon>Malacostraca</taxon>
        <taxon>Eumalacostraca</taxon>
        <taxon>Eucarida</taxon>
        <taxon>Decapoda</taxon>
        <taxon>Pleocyemata</taxon>
        <taxon>Brachyura</taxon>
        <taxon>Eubrachyura</taxon>
        <taxon>Portunoidea</taxon>
        <taxon>Portunidae</taxon>
        <taxon>Portuninae</taxon>
        <taxon>Portunus</taxon>
    </lineage>
</organism>
<accession>A0A5B7ICA7</accession>
<feature type="region of interest" description="Disordered" evidence="1">
    <location>
        <begin position="99"/>
        <end position="120"/>
    </location>
</feature>
<gene>
    <name evidence="2" type="ORF">E2C01_074395</name>
</gene>
<feature type="compositionally biased region" description="Low complexity" evidence="1">
    <location>
        <begin position="99"/>
        <end position="112"/>
    </location>
</feature>
<sequence length="120" mass="13673">MQRGRSVYAFQHNMNTTSQVITHHLLVDKWNTSRRYSNIKRQAKGTSFIHLRSGLQLHAFEIFQLFLAQQLIFSKFSSHLPLLHPTSFLPAHSTRPLFTTRTPPAAPPALHAGVSAREKT</sequence>
<reference evidence="2 3" key="1">
    <citation type="submission" date="2019-05" db="EMBL/GenBank/DDBJ databases">
        <title>Another draft genome of Portunus trituberculatus and its Hox gene families provides insights of decapod evolution.</title>
        <authorList>
            <person name="Jeong J.-H."/>
            <person name="Song I."/>
            <person name="Kim S."/>
            <person name="Choi T."/>
            <person name="Kim D."/>
            <person name="Ryu S."/>
            <person name="Kim W."/>
        </authorList>
    </citation>
    <scope>NUCLEOTIDE SEQUENCE [LARGE SCALE GENOMIC DNA]</scope>
    <source>
        <tissue evidence="2">Muscle</tissue>
    </source>
</reference>
<evidence type="ECO:0000256" key="1">
    <source>
        <dbReference type="SAM" id="MobiDB-lite"/>
    </source>
</evidence>
<dbReference type="Proteomes" id="UP000324222">
    <property type="component" value="Unassembled WGS sequence"/>
</dbReference>
<comment type="caution">
    <text evidence="2">The sequence shown here is derived from an EMBL/GenBank/DDBJ whole genome shotgun (WGS) entry which is preliminary data.</text>
</comment>
<dbReference type="AlphaFoldDB" id="A0A5B7ICA7"/>
<name>A0A5B7ICA7_PORTR</name>
<proteinExistence type="predicted"/>
<evidence type="ECO:0000313" key="2">
    <source>
        <dbReference type="EMBL" id="MPC79845.1"/>
    </source>
</evidence>
<keyword evidence="3" id="KW-1185">Reference proteome</keyword>
<dbReference type="EMBL" id="VSRR010052246">
    <property type="protein sequence ID" value="MPC79845.1"/>
    <property type="molecule type" value="Genomic_DNA"/>
</dbReference>
<protein>
    <submittedName>
        <fullName evidence="2">Uncharacterized protein</fullName>
    </submittedName>
</protein>